<keyword evidence="2" id="KW-1185">Reference proteome</keyword>
<evidence type="ECO:0000313" key="1">
    <source>
        <dbReference type="EMBL" id="TQD95973.1"/>
    </source>
</evidence>
<accession>A0A540MB52</accession>
<dbReference type="InterPro" id="IPR044809">
    <property type="entry name" value="AUF1-like"/>
</dbReference>
<sequence length="71" mass="8027">MRVVWTISSLIAASTRHYLLQPIIFEHKMLDNLVLTNADGQWVLHMNKDQLEELGVKPLSASLASKRVIGE</sequence>
<dbReference type="PANTHER" id="PTHR31215">
    <property type="entry name" value="OS05G0510400 PROTEIN-RELATED"/>
    <property type="match status" value="1"/>
</dbReference>
<name>A0A540MB52_MALBA</name>
<dbReference type="STRING" id="106549.A0A540MB52"/>
<reference evidence="1 2" key="1">
    <citation type="journal article" date="2019" name="G3 (Bethesda)">
        <title>Sequencing of a Wild Apple (Malus baccata) Genome Unravels the Differences Between Cultivated and Wild Apple Species Regarding Disease Resistance and Cold Tolerance.</title>
        <authorList>
            <person name="Chen X."/>
        </authorList>
    </citation>
    <scope>NUCLEOTIDE SEQUENCE [LARGE SCALE GENOMIC DNA]</scope>
    <source>
        <strain evidence="2">cv. Shandingzi</strain>
        <tissue evidence="1">Leaves</tissue>
    </source>
</reference>
<gene>
    <name evidence="1" type="ORF">C1H46_018460</name>
</gene>
<dbReference type="AlphaFoldDB" id="A0A540MB52"/>
<comment type="caution">
    <text evidence="1">The sequence shown here is derived from an EMBL/GenBank/DDBJ whole genome shotgun (WGS) entry which is preliminary data.</text>
</comment>
<evidence type="ECO:0000313" key="2">
    <source>
        <dbReference type="Proteomes" id="UP000315295"/>
    </source>
</evidence>
<organism evidence="1 2">
    <name type="scientific">Malus baccata</name>
    <name type="common">Siberian crab apple</name>
    <name type="synonym">Pyrus baccata</name>
    <dbReference type="NCBI Taxonomy" id="106549"/>
    <lineage>
        <taxon>Eukaryota</taxon>
        <taxon>Viridiplantae</taxon>
        <taxon>Streptophyta</taxon>
        <taxon>Embryophyta</taxon>
        <taxon>Tracheophyta</taxon>
        <taxon>Spermatophyta</taxon>
        <taxon>Magnoliopsida</taxon>
        <taxon>eudicotyledons</taxon>
        <taxon>Gunneridae</taxon>
        <taxon>Pentapetalae</taxon>
        <taxon>rosids</taxon>
        <taxon>fabids</taxon>
        <taxon>Rosales</taxon>
        <taxon>Rosaceae</taxon>
        <taxon>Amygdaloideae</taxon>
        <taxon>Maleae</taxon>
        <taxon>Malus</taxon>
    </lineage>
</organism>
<dbReference type="EMBL" id="VIEB01000302">
    <property type="protein sequence ID" value="TQD95973.1"/>
    <property type="molecule type" value="Genomic_DNA"/>
</dbReference>
<protein>
    <submittedName>
        <fullName evidence="1">Uncharacterized protein</fullName>
    </submittedName>
</protein>
<proteinExistence type="predicted"/>
<dbReference type="Proteomes" id="UP000315295">
    <property type="component" value="Unassembled WGS sequence"/>
</dbReference>